<keyword evidence="1" id="KW-0479">Metal-binding</keyword>
<evidence type="ECO:0000259" key="2">
    <source>
        <dbReference type="PROSITE" id="PS51819"/>
    </source>
</evidence>
<organism evidence="3 4">
    <name type="scientific">Rhodococcus pseudokoreensis</name>
    <dbReference type="NCBI Taxonomy" id="2811421"/>
    <lineage>
        <taxon>Bacteria</taxon>
        <taxon>Bacillati</taxon>
        <taxon>Actinomycetota</taxon>
        <taxon>Actinomycetes</taxon>
        <taxon>Mycobacteriales</taxon>
        <taxon>Nocardiaceae</taxon>
        <taxon>Rhodococcus</taxon>
    </lineage>
</organism>
<accession>A0A974VZZ0</accession>
<protein>
    <submittedName>
        <fullName evidence="3">VOC family protein</fullName>
    </submittedName>
</protein>
<dbReference type="InterPro" id="IPR004360">
    <property type="entry name" value="Glyas_Fos-R_dOase_dom"/>
</dbReference>
<dbReference type="PROSITE" id="PS51819">
    <property type="entry name" value="VOC"/>
    <property type="match status" value="1"/>
</dbReference>
<evidence type="ECO:0000313" key="3">
    <source>
        <dbReference type="EMBL" id="QSE88177.1"/>
    </source>
</evidence>
<dbReference type="InterPro" id="IPR037523">
    <property type="entry name" value="VOC_core"/>
</dbReference>
<name>A0A974VZZ0_9NOCA</name>
<dbReference type="Pfam" id="PF00903">
    <property type="entry name" value="Glyoxalase"/>
    <property type="match status" value="1"/>
</dbReference>
<keyword evidence="4" id="KW-1185">Reference proteome</keyword>
<dbReference type="InterPro" id="IPR029068">
    <property type="entry name" value="Glyas_Bleomycin-R_OHBP_Dase"/>
</dbReference>
<reference evidence="3 4" key="1">
    <citation type="journal article" date="2021" name="Microbiol. Resour. Announc.">
        <title>Complete Genome Sequences of Two Rhodococcus sp. Strains with Large and Linear Chromosomes, Isolated from Apple Rhizosphere.</title>
        <authorList>
            <person name="Benning S."/>
            <person name="Brugnone N."/>
            <person name="Siani R."/>
            <person name="Kublik S."/>
            <person name="Schloter M."/>
            <person name="Rad V."/>
        </authorList>
    </citation>
    <scope>NUCLEOTIDE SEQUENCE [LARGE SCALE GENOMIC DNA]</scope>
    <source>
        <strain evidence="3 4">R79</strain>
    </source>
</reference>
<dbReference type="InterPro" id="IPR018146">
    <property type="entry name" value="Glyoxalase_1_CS"/>
</dbReference>
<dbReference type="Proteomes" id="UP000662986">
    <property type="component" value="Chromosome"/>
</dbReference>
<evidence type="ECO:0000256" key="1">
    <source>
        <dbReference type="ARBA" id="ARBA00022723"/>
    </source>
</evidence>
<gene>
    <name evidence="3" type="ORF">JWS13_05865</name>
</gene>
<evidence type="ECO:0000313" key="4">
    <source>
        <dbReference type="Proteomes" id="UP000662986"/>
    </source>
</evidence>
<sequence>MTTAEENRAPAETRIAVGSLNHVAIGVRDLEASVRFYVEGLGMRQTLTKETSDLTPSLMRLPAHAKATTVFVQGASRVGQIELAQWNLPEDDEGRPKRPGDIGMGQLSFPVDPDHIGALHDRLVAMGCEVYSEPTTSIIKNYGPVTLFLCEDPDGNQVELIALPSAETVREFRAQAGKDETR</sequence>
<dbReference type="RefSeq" id="WP_206004930.1">
    <property type="nucleotide sequence ID" value="NZ_CP070619.1"/>
</dbReference>
<dbReference type="EMBL" id="CP070619">
    <property type="protein sequence ID" value="QSE88177.1"/>
    <property type="molecule type" value="Genomic_DNA"/>
</dbReference>
<dbReference type="Gene3D" id="3.10.180.10">
    <property type="entry name" value="2,3-Dihydroxybiphenyl 1,2-Dioxygenase, domain 1"/>
    <property type="match status" value="1"/>
</dbReference>
<feature type="domain" description="VOC" evidence="2">
    <location>
        <begin position="19"/>
        <end position="163"/>
    </location>
</feature>
<dbReference type="PROSITE" id="PS00934">
    <property type="entry name" value="GLYOXALASE_I_1"/>
    <property type="match status" value="1"/>
</dbReference>
<proteinExistence type="predicted"/>
<reference evidence="3 4" key="2">
    <citation type="journal article" date="2022" name="Arch. Microbiol.">
        <title>Rhodococcus pseudokoreensis sp. nov. isolated from the rhizosphere of young M26 apple rootstocks.</title>
        <authorList>
            <person name="Kampfer P."/>
            <person name="Glaeser S.P."/>
            <person name="Blom J."/>
            <person name="Wolf J."/>
            <person name="Benning S."/>
            <person name="Schloter M."/>
            <person name="Neumann-Schaal M."/>
        </authorList>
    </citation>
    <scope>NUCLEOTIDE SEQUENCE [LARGE SCALE GENOMIC DNA]</scope>
    <source>
        <strain evidence="3 4">R79</strain>
    </source>
</reference>
<dbReference type="SUPFAM" id="SSF54593">
    <property type="entry name" value="Glyoxalase/Bleomycin resistance protein/Dihydroxybiphenyl dioxygenase"/>
    <property type="match status" value="1"/>
</dbReference>